<feature type="transmembrane region" description="Helical" evidence="1">
    <location>
        <begin position="81"/>
        <end position="99"/>
    </location>
</feature>
<feature type="transmembrane region" description="Helical" evidence="1">
    <location>
        <begin position="50"/>
        <end position="69"/>
    </location>
</feature>
<dbReference type="EMBL" id="DSRD01000830">
    <property type="protein sequence ID" value="HGW95246.1"/>
    <property type="molecule type" value="Genomic_DNA"/>
</dbReference>
<comment type="caution">
    <text evidence="2">The sequence shown here is derived from an EMBL/GenBank/DDBJ whole genome shotgun (WGS) entry which is preliminary data.</text>
</comment>
<dbReference type="AlphaFoldDB" id="A0A832H4H3"/>
<reference evidence="2" key="1">
    <citation type="journal article" date="2020" name="mSystems">
        <title>Genome- and Community-Level Interaction Insights into Carbon Utilization and Element Cycling Functions of Hydrothermarchaeota in Hydrothermal Sediment.</title>
        <authorList>
            <person name="Zhou Z."/>
            <person name="Liu Y."/>
            <person name="Xu W."/>
            <person name="Pan J."/>
            <person name="Luo Z.H."/>
            <person name="Li M."/>
        </authorList>
    </citation>
    <scope>NUCLEOTIDE SEQUENCE [LARGE SCALE GENOMIC DNA]</scope>
    <source>
        <strain evidence="2">SpSt-402</strain>
    </source>
</reference>
<proteinExistence type="predicted"/>
<accession>A0A832H4H3</accession>
<evidence type="ECO:0000313" key="2">
    <source>
        <dbReference type="EMBL" id="HGW95246.1"/>
    </source>
</evidence>
<feature type="transmembrane region" description="Helical" evidence="1">
    <location>
        <begin position="105"/>
        <end position="126"/>
    </location>
</feature>
<protein>
    <submittedName>
        <fullName evidence="2">Uncharacterized protein</fullName>
    </submittedName>
</protein>
<sequence length="134" mass="15092">MNHWSMCFKEDDRNPESAITSKPSLPIFIHPTLMTSSSEQLARYRRRTRWAWAGLVLQPIAFLVMGSFTELDAMSVRGITGAFLLLLSIVLVNIGIWNYAKLKGYGNGVAALSLLNIYGLLILLCLPNRNRHRS</sequence>
<gene>
    <name evidence="2" type="ORF">ENR47_13370</name>
</gene>
<keyword evidence="1" id="KW-1133">Transmembrane helix</keyword>
<keyword evidence="1" id="KW-0812">Transmembrane</keyword>
<evidence type="ECO:0000256" key="1">
    <source>
        <dbReference type="SAM" id="Phobius"/>
    </source>
</evidence>
<organism evidence="2">
    <name type="scientific">Oscillatoriales cyanobacterium SpSt-402</name>
    <dbReference type="NCBI Taxonomy" id="2282168"/>
    <lineage>
        <taxon>Bacteria</taxon>
        <taxon>Bacillati</taxon>
        <taxon>Cyanobacteriota</taxon>
        <taxon>Cyanophyceae</taxon>
        <taxon>Oscillatoriophycideae</taxon>
        <taxon>Oscillatoriales</taxon>
    </lineage>
</organism>
<keyword evidence="1" id="KW-0472">Membrane</keyword>
<name>A0A832H4H3_9CYAN</name>